<evidence type="ECO:0000259" key="4">
    <source>
        <dbReference type="Pfam" id="PF08540"/>
    </source>
</evidence>
<reference evidence="5 6" key="1">
    <citation type="submission" date="2023-10" db="EMBL/GenBank/DDBJ databases">
        <title>A novel Glycoside Hydrolase 43-Like Enzyme from Clostrdium boliviensis is an Endo-xylanase, and a Candidate for Xylooligosaccharides Production from Different Xylan Substrates.</title>
        <authorList>
            <person name="Alvarez M.T."/>
            <person name="Rocabado-Villegas L.R."/>
            <person name="Salas-Veizaga D.M."/>
            <person name="Linares-Pasten J.A."/>
            <person name="Gudmundsdottir E.E."/>
            <person name="Hreggvidsson G.O."/>
            <person name="Adlercreutz P."/>
            <person name="Nordberg Karlsson E."/>
        </authorList>
    </citation>
    <scope>NUCLEOTIDE SEQUENCE [LARGE SCALE GENOMIC DNA]</scope>
    <source>
        <strain evidence="5 6">E-1</strain>
    </source>
</reference>
<dbReference type="InterPro" id="IPR016039">
    <property type="entry name" value="Thiolase-like"/>
</dbReference>
<dbReference type="PANTHER" id="PTHR43323">
    <property type="entry name" value="3-HYDROXY-3-METHYLGLUTARYL COENZYME A SYNTHASE"/>
    <property type="match status" value="1"/>
</dbReference>
<evidence type="ECO:0000256" key="1">
    <source>
        <dbReference type="ARBA" id="ARBA00007061"/>
    </source>
</evidence>
<dbReference type="InterPro" id="IPR013528">
    <property type="entry name" value="HMG_CoA_synth_N"/>
</dbReference>
<dbReference type="CDD" id="cd00827">
    <property type="entry name" value="init_cond_enzymes"/>
    <property type="match status" value="1"/>
</dbReference>
<comment type="similarity">
    <text evidence="1">Belongs to the thiolase-like superfamily. HMG-CoA synthase family.</text>
</comment>
<gene>
    <name evidence="5" type="ORF">RZO55_24130</name>
</gene>
<dbReference type="Pfam" id="PF08540">
    <property type="entry name" value="HMG_CoA_synt_C"/>
    <property type="match status" value="1"/>
</dbReference>
<keyword evidence="2" id="KW-0808">Transferase</keyword>
<dbReference type="Pfam" id="PF01154">
    <property type="entry name" value="HMG_CoA_synt_N"/>
    <property type="match status" value="1"/>
</dbReference>
<evidence type="ECO:0000313" key="6">
    <source>
        <dbReference type="Proteomes" id="UP001276854"/>
    </source>
</evidence>
<dbReference type="Gene3D" id="3.40.47.10">
    <property type="match status" value="2"/>
</dbReference>
<dbReference type="PANTHER" id="PTHR43323:SF2">
    <property type="entry name" value="HYDROXYMETHYLGLUTARYL-COA SYNTHASE"/>
    <property type="match status" value="1"/>
</dbReference>
<evidence type="ECO:0000256" key="2">
    <source>
        <dbReference type="ARBA" id="ARBA00022679"/>
    </source>
</evidence>
<proteinExistence type="inferred from homology"/>
<feature type="domain" description="Hydroxymethylglutaryl-coenzyme A synthase N-terminal" evidence="3">
    <location>
        <begin position="2"/>
        <end position="169"/>
    </location>
</feature>
<accession>A0ABU4GUJ4</accession>
<dbReference type="EMBL" id="JAWONS010000329">
    <property type="protein sequence ID" value="MDW2800662.1"/>
    <property type="molecule type" value="Genomic_DNA"/>
</dbReference>
<dbReference type="Proteomes" id="UP001276854">
    <property type="component" value="Unassembled WGS sequence"/>
</dbReference>
<comment type="caution">
    <text evidence="5">The sequence shown here is derived from an EMBL/GenBank/DDBJ whole genome shotgun (WGS) entry which is preliminary data.</text>
</comment>
<dbReference type="InterPro" id="IPR013746">
    <property type="entry name" value="HMG_CoA_synt_C_dom"/>
</dbReference>
<feature type="domain" description="Hydroxymethylglutaryl-coenzyme A synthase C-terminal" evidence="4">
    <location>
        <begin position="269"/>
        <end position="364"/>
    </location>
</feature>
<dbReference type="SUPFAM" id="SSF53901">
    <property type="entry name" value="Thiolase-like"/>
    <property type="match status" value="2"/>
</dbReference>
<evidence type="ECO:0000259" key="3">
    <source>
        <dbReference type="Pfam" id="PF01154"/>
    </source>
</evidence>
<organism evidence="5 6">
    <name type="scientific">Clostridium boliviensis</name>
    <dbReference type="NCBI Taxonomy" id="318465"/>
    <lineage>
        <taxon>Bacteria</taxon>
        <taxon>Bacillati</taxon>
        <taxon>Bacillota</taxon>
        <taxon>Clostridia</taxon>
        <taxon>Eubacteriales</taxon>
        <taxon>Clostridiaceae</taxon>
        <taxon>Clostridium</taxon>
    </lineage>
</organism>
<name>A0ABU4GUJ4_9CLOT</name>
<sequence length="410" mass="45823">MNVGIEEINIYGGPAYIDVDQIFKNRGLDMERFENLMMEKKSVGLPCEDPVTNAVNAAKPIIDKLSDAERNSIALLITASESGLDFGKAIGTYVHDYLGLSRNCRIFEVKQACFGGTAALQTAVTYVASNVSPGTRALVIATDTARAAAKKTYAEPTQAVGAVAMLVSSNPKVMEMDLGATGHYSYEVMDTCRPLPELELGDADLSLLSYLDCFENSFRHYATKVEGADFRSTFDYLAFHTPFAGMVKGAHRKMMRQIKGISMPEIETDFQIRVAPSLTYCVQIGNIYSATVYAALCGAISRISEPGWKRIGIFSYGSGCSSEFYSGLISEQSAQTLKSMKIDEQLKRRYHLNFAEYDRIIDLNMEWMFGIENKEIDLEEFYPIYEHSMKGRGLLRLSRVKDYHREYTWS</sequence>
<evidence type="ECO:0000313" key="5">
    <source>
        <dbReference type="EMBL" id="MDW2800662.1"/>
    </source>
</evidence>
<keyword evidence="6" id="KW-1185">Reference proteome</keyword>
<dbReference type="RefSeq" id="WP_318066825.1">
    <property type="nucleotide sequence ID" value="NZ_JAWONS010000329.1"/>
</dbReference>
<protein>
    <submittedName>
        <fullName evidence="5">Hydroxymethylglutaryl-CoA synthase</fullName>
    </submittedName>
</protein>